<protein>
    <recommendedName>
        <fullName evidence="5">Short-chain dehydrogenase</fullName>
    </recommendedName>
</protein>
<evidence type="ECO:0000256" key="1">
    <source>
        <dbReference type="ARBA" id="ARBA00006484"/>
    </source>
</evidence>
<dbReference type="Proteomes" id="UP000605986">
    <property type="component" value="Unassembled WGS sequence"/>
</dbReference>
<dbReference type="PANTHER" id="PTHR24320:SF152">
    <property type="entry name" value="SHORT-CHAIN DEHYDROGENASE_REDUCTASE FAMILY PROTEIN"/>
    <property type="match status" value="1"/>
</dbReference>
<dbReference type="InterPro" id="IPR036291">
    <property type="entry name" value="NAD(P)-bd_dom_sf"/>
</dbReference>
<sequence length="358" mass="39272">MHLLSLFLQIRNIAGMSSYKGTILITGANGGLGSAIVANIVGKPELASNYTGVYTVRKAATATRLQNILRSAPQSHKHDVVDLDLDSLANVRTMAAEINRRVAAGDLPPIRALILNAGYQDHEDINMTEDGYETTWQVNFLVNQLLVLLLLQSMDKEKGRILLIGSWSHDVNDPRNNINYKCYEGYDSIFPGLEELAKGKWSRPGSGGGWLAGYRRYGASKLCAVLFMHELASRLAQDPQLSNVTVVGLDPGAMGTDLFRRGSLVMSHMLKLLAPITSLQARFKSNGDIRPVWKSAVDAVQLAFETEAPTGKFLYLNGTDELDTGKEAREDANRKALWGYGLEAAGIKQGDTNLHDWQ</sequence>
<dbReference type="OrthoDB" id="191139at2759"/>
<dbReference type="GO" id="GO:0016491">
    <property type="term" value="F:oxidoreductase activity"/>
    <property type="evidence" value="ECO:0007669"/>
    <property type="project" value="UniProtKB-KW"/>
</dbReference>
<evidence type="ECO:0000313" key="4">
    <source>
        <dbReference type="Proteomes" id="UP000605986"/>
    </source>
</evidence>
<dbReference type="SUPFAM" id="SSF51735">
    <property type="entry name" value="NAD(P)-binding Rossmann-fold domains"/>
    <property type="match status" value="1"/>
</dbReference>
<dbReference type="Gene3D" id="3.40.50.720">
    <property type="entry name" value="NAD(P)-binding Rossmann-like Domain"/>
    <property type="match status" value="1"/>
</dbReference>
<organism evidence="3 4">
    <name type="scientific">Fusarium austroafricanum</name>
    <dbReference type="NCBI Taxonomy" id="2364996"/>
    <lineage>
        <taxon>Eukaryota</taxon>
        <taxon>Fungi</taxon>
        <taxon>Dikarya</taxon>
        <taxon>Ascomycota</taxon>
        <taxon>Pezizomycotina</taxon>
        <taxon>Sordariomycetes</taxon>
        <taxon>Hypocreomycetidae</taxon>
        <taxon>Hypocreales</taxon>
        <taxon>Nectriaceae</taxon>
        <taxon>Fusarium</taxon>
        <taxon>Fusarium concolor species complex</taxon>
    </lineage>
</organism>
<accession>A0A8H4KSU4</accession>
<dbReference type="InterPro" id="IPR002347">
    <property type="entry name" value="SDR_fam"/>
</dbReference>
<name>A0A8H4KSU4_9HYPO</name>
<keyword evidence="2" id="KW-0560">Oxidoreductase</keyword>
<dbReference type="Pfam" id="PF00106">
    <property type="entry name" value="adh_short"/>
    <property type="match status" value="1"/>
</dbReference>
<keyword evidence="4" id="KW-1185">Reference proteome</keyword>
<proteinExistence type="inferred from homology"/>
<evidence type="ECO:0000256" key="2">
    <source>
        <dbReference type="ARBA" id="ARBA00023002"/>
    </source>
</evidence>
<reference evidence="3" key="1">
    <citation type="submission" date="2020-01" db="EMBL/GenBank/DDBJ databases">
        <title>Identification and distribution of gene clusters putatively required for synthesis of sphingolipid metabolism inhibitors in phylogenetically diverse species of the filamentous fungus Fusarium.</title>
        <authorList>
            <person name="Kim H.-S."/>
            <person name="Busman M."/>
            <person name="Brown D.W."/>
            <person name="Divon H."/>
            <person name="Uhlig S."/>
            <person name="Proctor R.H."/>
        </authorList>
    </citation>
    <scope>NUCLEOTIDE SEQUENCE</scope>
    <source>
        <strain evidence="3">NRRL 53441</strain>
    </source>
</reference>
<dbReference type="EMBL" id="JAADJG010000045">
    <property type="protein sequence ID" value="KAF4456820.1"/>
    <property type="molecule type" value="Genomic_DNA"/>
</dbReference>
<evidence type="ECO:0000313" key="3">
    <source>
        <dbReference type="EMBL" id="KAF4456820.1"/>
    </source>
</evidence>
<comment type="caution">
    <text evidence="3">The sequence shown here is derived from an EMBL/GenBank/DDBJ whole genome shotgun (WGS) entry which is preliminary data.</text>
</comment>
<dbReference type="PANTHER" id="PTHR24320">
    <property type="entry name" value="RETINOL DEHYDROGENASE"/>
    <property type="match status" value="1"/>
</dbReference>
<comment type="similarity">
    <text evidence="1">Belongs to the short-chain dehydrogenases/reductases (SDR) family.</text>
</comment>
<evidence type="ECO:0008006" key="5">
    <source>
        <dbReference type="Google" id="ProtNLM"/>
    </source>
</evidence>
<dbReference type="PRINTS" id="PR00081">
    <property type="entry name" value="GDHRDH"/>
</dbReference>
<dbReference type="AlphaFoldDB" id="A0A8H4KSU4"/>
<gene>
    <name evidence="3" type="ORF">F53441_1117</name>
</gene>